<evidence type="ECO:0000313" key="2">
    <source>
        <dbReference type="EMBL" id="VEL10120.1"/>
    </source>
</evidence>
<proteinExistence type="predicted"/>
<comment type="caution">
    <text evidence="2">The sequence shown here is derived from an EMBL/GenBank/DDBJ whole genome shotgun (WGS) entry which is preliminary data.</text>
</comment>
<keyword evidence="3" id="KW-1185">Reference proteome</keyword>
<gene>
    <name evidence="2" type="ORF">PXEA_LOCUS3560</name>
</gene>
<dbReference type="EMBL" id="CAAALY010008075">
    <property type="protein sequence ID" value="VEL10120.1"/>
    <property type="molecule type" value="Genomic_DNA"/>
</dbReference>
<dbReference type="Proteomes" id="UP000784294">
    <property type="component" value="Unassembled WGS sequence"/>
</dbReference>
<organism evidence="2 3">
    <name type="scientific">Protopolystoma xenopodis</name>
    <dbReference type="NCBI Taxonomy" id="117903"/>
    <lineage>
        <taxon>Eukaryota</taxon>
        <taxon>Metazoa</taxon>
        <taxon>Spiralia</taxon>
        <taxon>Lophotrochozoa</taxon>
        <taxon>Platyhelminthes</taxon>
        <taxon>Monogenea</taxon>
        <taxon>Polyopisthocotylea</taxon>
        <taxon>Polystomatidea</taxon>
        <taxon>Polystomatidae</taxon>
        <taxon>Protopolystoma</taxon>
    </lineage>
</organism>
<evidence type="ECO:0000256" key="1">
    <source>
        <dbReference type="SAM" id="MobiDB-lite"/>
    </source>
</evidence>
<name>A0A448WEY2_9PLAT</name>
<evidence type="ECO:0000313" key="3">
    <source>
        <dbReference type="Proteomes" id="UP000784294"/>
    </source>
</evidence>
<accession>A0A448WEY2</accession>
<feature type="region of interest" description="Disordered" evidence="1">
    <location>
        <begin position="1"/>
        <end position="24"/>
    </location>
</feature>
<dbReference type="AlphaFoldDB" id="A0A448WEY2"/>
<reference evidence="2" key="1">
    <citation type="submission" date="2018-11" db="EMBL/GenBank/DDBJ databases">
        <authorList>
            <consortium name="Pathogen Informatics"/>
        </authorList>
    </citation>
    <scope>NUCLEOTIDE SEQUENCE</scope>
</reference>
<sequence>MLPFPSRLNKGMQPLTHDLKRPNPMHLKDIYPEFKTRQTRCLSPCGNMALKRLEKTCHHCSANLAISQPFLPALRRPDQACISGPTKGPIQGGFSSTPQPARVVGMRQAQLNEWLPASSSGDDADRIRTSTVWRTTNCEGCLPINRLPCNSYLPSRRKPLASSEVCASKPGRLSWQGSKHGSLGHAISTKRPMKNEHAGHDDIVATTKPAIGSLMSAWPRRPSVRK</sequence>
<protein>
    <submittedName>
        <fullName evidence="2">Uncharacterized protein</fullName>
    </submittedName>
</protein>